<organism evidence="2 3">
    <name type="scientific">Hohenbuehelia grisea</name>
    <dbReference type="NCBI Taxonomy" id="104357"/>
    <lineage>
        <taxon>Eukaryota</taxon>
        <taxon>Fungi</taxon>
        <taxon>Dikarya</taxon>
        <taxon>Basidiomycota</taxon>
        <taxon>Agaricomycotina</taxon>
        <taxon>Agaricomycetes</taxon>
        <taxon>Agaricomycetidae</taxon>
        <taxon>Agaricales</taxon>
        <taxon>Pleurotineae</taxon>
        <taxon>Pleurotaceae</taxon>
        <taxon>Hohenbuehelia</taxon>
    </lineage>
</organism>
<evidence type="ECO:0000313" key="3">
    <source>
        <dbReference type="Proteomes" id="UP001556367"/>
    </source>
</evidence>
<dbReference type="EMBL" id="JASNQZ010000002">
    <property type="protein sequence ID" value="KAL0960058.1"/>
    <property type="molecule type" value="Genomic_DNA"/>
</dbReference>
<dbReference type="Proteomes" id="UP001556367">
    <property type="component" value="Unassembled WGS sequence"/>
</dbReference>
<feature type="compositionally biased region" description="Polar residues" evidence="1">
    <location>
        <begin position="109"/>
        <end position="119"/>
    </location>
</feature>
<protein>
    <submittedName>
        <fullName evidence="2">Uncharacterized protein</fullName>
    </submittedName>
</protein>
<comment type="caution">
    <text evidence="2">The sequence shown here is derived from an EMBL/GenBank/DDBJ whole genome shotgun (WGS) entry which is preliminary data.</text>
</comment>
<proteinExistence type="predicted"/>
<gene>
    <name evidence="2" type="ORF">HGRIS_011706</name>
</gene>
<feature type="region of interest" description="Disordered" evidence="1">
    <location>
        <begin position="78"/>
        <end position="119"/>
    </location>
</feature>
<name>A0ABR3JY57_9AGAR</name>
<accession>A0ABR3JY57</accession>
<reference evidence="3" key="1">
    <citation type="submission" date="2024-06" db="EMBL/GenBank/DDBJ databases">
        <title>Multi-omics analyses provide insights into the biosynthesis of the anticancer antibiotic pleurotin in Hohenbuehelia grisea.</title>
        <authorList>
            <person name="Weaver J.A."/>
            <person name="Alberti F."/>
        </authorList>
    </citation>
    <scope>NUCLEOTIDE SEQUENCE [LARGE SCALE GENOMIC DNA]</scope>
    <source>
        <strain evidence="3">T-177</strain>
    </source>
</reference>
<sequence length="119" mass="12380">MDSAYYVSLAELWNRLAPALSHTYSYLINSTNNNMQSIPVDSVTVVVETEVIGDGKTPLGLESDIADEVMNSPAIAADDSNLLSGAPPSLKARGPVQFPTSGGVKGPKTTATSGGNVKK</sequence>
<keyword evidence="3" id="KW-1185">Reference proteome</keyword>
<evidence type="ECO:0000313" key="2">
    <source>
        <dbReference type="EMBL" id="KAL0960058.1"/>
    </source>
</evidence>
<evidence type="ECO:0000256" key="1">
    <source>
        <dbReference type="SAM" id="MobiDB-lite"/>
    </source>
</evidence>